<dbReference type="Proteomes" id="UP000006727">
    <property type="component" value="Chromosome 1"/>
</dbReference>
<evidence type="ECO:0000256" key="3">
    <source>
        <dbReference type="ARBA" id="ARBA00022741"/>
    </source>
</evidence>
<dbReference type="Gene3D" id="3.40.50.12780">
    <property type="entry name" value="N-terminal domain of ligase-like"/>
    <property type="match status" value="1"/>
</dbReference>
<evidence type="ECO:0000313" key="8">
    <source>
        <dbReference type="EnsemblPlants" id="Pp3c1_9620V3.1"/>
    </source>
</evidence>
<evidence type="ECO:0000259" key="6">
    <source>
        <dbReference type="Pfam" id="PF13193"/>
    </source>
</evidence>
<dbReference type="RefSeq" id="XP_024384388.1">
    <property type="nucleotide sequence ID" value="XM_024528620.2"/>
</dbReference>
<evidence type="ECO:0000313" key="7">
    <source>
        <dbReference type="EMBL" id="PNR62019.1"/>
    </source>
</evidence>
<dbReference type="InterPro" id="IPR000873">
    <property type="entry name" value="AMP-dep_synth/lig_dom"/>
</dbReference>
<protein>
    <recommendedName>
        <fullName evidence="10">4-coumarate--CoA ligase</fullName>
    </recommendedName>
</protein>
<dbReference type="InterPro" id="IPR025110">
    <property type="entry name" value="AMP-bd_C"/>
</dbReference>
<reference evidence="7 9" key="2">
    <citation type="journal article" date="2018" name="Plant J.">
        <title>The Physcomitrella patens chromosome-scale assembly reveals moss genome structure and evolution.</title>
        <authorList>
            <person name="Lang D."/>
            <person name="Ullrich K.K."/>
            <person name="Murat F."/>
            <person name="Fuchs J."/>
            <person name="Jenkins J."/>
            <person name="Haas F.B."/>
            <person name="Piednoel M."/>
            <person name="Gundlach H."/>
            <person name="Van Bel M."/>
            <person name="Meyberg R."/>
            <person name="Vives C."/>
            <person name="Morata J."/>
            <person name="Symeonidi A."/>
            <person name="Hiss M."/>
            <person name="Muchero W."/>
            <person name="Kamisugi Y."/>
            <person name="Saleh O."/>
            <person name="Blanc G."/>
            <person name="Decker E.L."/>
            <person name="van Gessel N."/>
            <person name="Grimwood J."/>
            <person name="Hayes R.D."/>
            <person name="Graham S.W."/>
            <person name="Gunter L.E."/>
            <person name="McDaniel S.F."/>
            <person name="Hoernstein S.N.W."/>
            <person name="Larsson A."/>
            <person name="Li F.W."/>
            <person name="Perroud P.F."/>
            <person name="Phillips J."/>
            <person name="Ranjan P."/>
            <person name="Rokshar D.S."/>
            <person name="Rothfels C.J."/>
            <person name="Schneider L."/>
            <person name="Shu S."/>
            <person name="Stevenson D.W."/>
            <person name="Thummler F."/>
            <person name="Tillich M."/>
            <person name="Villarreal Aguilar J.C."/>
            <person name="Widiez T."/>
            <person name="Wong G.K."/>
            <person name="Wymore A."/>
            <person name="Zhang Y."/>
            <person name="Zimmer A.D."/>
            <person name="Quatrano R.S."/>
            <person name="Mayer K.F.X."/>
            <person name="Goodstein D."/>
            <person name="Casacuberta J.M."/>
            <person name="Vandepoele K."/>
            <person name="Reski R."/>
            <person name="Cuming A.C."/>
            <person name="Tuskan G.A."/>
            <person name="Maumus F."/>
            <person name="Salse J."/>
            <person name="Schmutz J."/>
            <person name="Rensing S.A."/>
        </authorList>
    </citation>
    <scope>NUCLEOTIDE SEQUENCE [LARGE SCALE GENOMIC DNA]</scope>
    <source>
        <strain evidence="8 9">cv. Gransden 2004</strain>
    </source>
</reference>
<dbReference type="EnsemblPlants" id="Pp3c1_9620V3.2">
    <property type="protein sequence ID" value="Pp3c1_9620V3.2"/>
    <property type="gene ID" value="Pp3c1_9620"/>
</dbReference>
<keyword evidence="9" id="KW-1185">Reference proteome</keyword>
<gene>
    <name evidence="8" type="primary">LOC112286600</name>
    <name evidence="7" type="ORF">PHYPA_000443</name>
</gene>
<feature type="domain" description="AMP-binding enzyme C-terminal" evidence="6">
    <location>
        <begin position="454"/>
        <end position="529"/>
    </location>
</feature>
<dbReference type="PANTHER" id="PTHR24096">
    <property type="entry name" value="LONG-CHAIN-FATTY-ACID--COA LIGASE"/>
    <property type="match status" value="1"/>
</dbReference>
<dbReference type="Gramene" id="Pp3c1_9620V3.4">
    <property type="protein sequence ID" value="Pp3c1_9620V3.4"/>
    <property type="gene ID" value="Pp3c1_9620"/>
</dbReference>
<name>A0A2K1L7K1_PHYPA</name>
<dbReference type="PROSITE" id="PS00455">
    <property type="entry name" value="AMP_BINDING"/>
    <property type="match status" value="1"/>
</dbReference>
<comment type="similarity">
    <text evidence="1">Belongs to the ATP-dependent AMP-binding enzyme family.</text>
</comment>
<dbReference type="EMBL" id="ABEU02000001">
    <property type="protein sequence ID" value="PNR62019.1"/>
    <property type="molecule type" value="Genomic_DNA"/>
</dbReference>
<accession>A0A2K1L7K1</accession>
<dbReference type="Gramene" id="Pp3c1_9620V3.3">
    <property type="protein sequence ID" value="Pp3c1_9620V3.3"/>
    <property type="gene ID" value="Pp3c1_9620"/>
</dbReference>
<dbReference type="Gene3D" id="3.30.300.30">
    <property type="match status" value="1"/>
</dbReference>
<dbReference type="GeneID" id="112286600"/>
<evidence type="ECO:0000256" key="2">
    <source>
        <dbReference type="ARBA" id="ARBA00022598"/>
    </source>
</evidence>
<dbReference type="PaxDb" id="3218-PP1S38_46V6.1"/>
<dbReference type="Pfam" id="PF13193">
    <property type="entry name" value="AMP-binding_C"/>
    <property type="match status" value="1"/>
</dbReference>
<keyword evidence="2" id="KW-0436">Ligase</keyword>
<dbReference type="Gramene" id="Pp3c1_9620V3.1">
    <property type="protein sequence ID" value="Pp3c1_9620V3.1"/>
    <property type="gene ID" value="Pp3c1_9620"/>
</dbReference>
<dbReference type="STRING" id="3218.A0A2K1L7K1"/>
<keyword evidence="3" id="KW-0547">Nucleotide-binding</keyword>
<evidence type="ECO:0000259" key="5">
    <source>
        <dbReference type="Pfam" id="PF00501"/>
    </source>
</evidence>
<sequence length="545" mass="59852">MGRFDVIVDRRSGYCSSNGVYYSKLPPVVIPEDDSLDLVSFVFAGQFGDKVALIDPLTGRSFTYKELERNVRALAAGLFTTVGVRQHDVVAILSPNSIDFPSVFLAITWLGAVVALLNPLNSVQELRKQMNNAGAKYIITTAKLLEKVTSANLPTVILGRLESVPHEFKTFSFSDLITTKTVDFSSPQLKQTDVASIVFSSGTSGKSKGVALTHRNYISAVSGYNSYAGEKLSCTLVILPMFHLYGFTWCTLTSLARGISVVVLGMFDTGTAFAAIQRYGVTHMPSVPPMVKALVDKAEESRNFDLRSIKQISCGAAPLGSEILAAFAERYPSVELKQEYGMTESSCCVTAVPVGCSDRVGSSGCLLPMWEAMVVDISTNQPLPPTKRGELRVRGPCVMKEYINNRAETEEAIDEKGWLCTGDIVKFDEEGYLFIVDRLKEMIKYKGYQVAPAEMEDLLASHPAVLDCAVIPCPDKDFGQVPMACIVRRRESETTGDEIMQWVANQVASYKKVRKVVFTDFIPRSSTGKILRKNLQQLAILKSNL</sequence>
<dbReference type="OrthoDB" id="10253869at2759"/>
<dbReference type="CDD" id="cd05904">
    <property type="entry name" value="4CL"/>
    <property type="match status" value="1"/>
</dbReference>
<dbReference type="Gramene" id="Pp3c1_9620V3.2">
    <property type="protein sequence ID" value="Pp3c1_9620V3.2"/>
    <property type="gene ID" value="Pp3c1_9620"/>
</dbReference>
<dbReference type="FunFam" id="3.30.300.30:FF:000007">
    <property type="entry name" value="4-coumarate--CoA ligase 2"/>
    <property type="match status" value="1"/>
</dbReference>
<dbReference type="EnsemblPlants" id="Pp3c1_9620V3.1">
    <property type="protein sequence ID" value="Pp3c1_9620V3.1"/>
    <property type="gene ID" value="Pp3c1_9620"/>
</dbReference>
<dbReference type="PANTHER" id="PTHR24096:SF425">
    <property type="entry name" value="4-COUMARATE--COA LIGASE-LIKE 7"/>
    <property type="match status" value="1"/>
</dbReference>
<evidence type="ECO:0000256" key="4">
    <source>
        <dbReference type="ARBA" id="ARBA00022840"/>
    </source>
</evidence>
<evidence type="ECO:0008006" key="10">
    <source>
        <dbReference type="Google" id="ProtNLM"/>
    </source>
</evidence>
<dbReference type="GO" id="GO:0005524">
    <property type="term" value="F:ATP binding"/>
    <property type="evidence" value="ECO:0007669"/>
    <property type="project" value="UniProtKB-KW"/>
</dbReference>
<dbReference type="AlphaFoldDB" id="A0A2K1L7K1"/>
<dbReference type="SUPFAM" id="SSF56801">
    <property type="entry name" value="Acetyl-CoA synthetase-like"/>
    <property type="match status" value="1"/>
</dbReference>
<dbReference type="InterPro" id="IPR020845">
    <property type="entry name" value="AMP-binding_CS"/>
</dbReference>
<reference evidence="8" key="3">
    <citation type="submission" date="2020-12" db="UniProtKB">
        <authorList>
            <consortium name="EnsemblPlants"/>
        </authorList>
    </citation>
    <scope>IDENTIFICATION</scope>
</reference>
<dbReference type="EnsemblPlants" id="Pp3c1_9620V3.4">
    <property type="protein sequence ID" value="Pp3c1_9620V3.4"/>
    <property type="gene ID" value="Pp3c1_9620"/>
</dbReference>
<dbReference type="EnsemblPlants" id="Pp3c1_9620V3.3">
    <property type="protein sequence ID" value="Pp3c1_9620V3.3"/>
    <property type="gene ID" value="Pp3c1_9620"/>
</dbReference>
<dbReference type="KEGG" id="ppp:112286600"/>
<dbReference type="GO" id="GO:0016405">
    <property type="term" value="F:CoA-ligase activity"/>
    <property type="evidence" value="ECO:0000318"/>
    <property type="project" value="GO_Central"/>
</dbReference>
<feature type="domain" description="AMP-dependent synthetase/ligase" evidence="5">
    <location>
        <begin position="44"/>
        <end position="402"/>
    </location>
</feature>
<dbReference type="InterPro" id="IPR045851">
    <property type="entry name" value="AMP-bd_C_sf"/>
</dbReference>
<proteinExistence type="inferred from homology"/>
<reference evidence="7 9" key="1">
    <citation type="journal article" date="2008" name="Science">
        <title>The Physcomitrella genome reveals evolutionary insights into the conquest of land by plants.</title>
        <authorList>
            <person name="Rensing S."/>
            <person name="Lang D."/>
            <person name="Zimmer A."/>
            <person name="Terry A."/>
            <person name="Salamov A."/>
            <person name="Shapiro H."/>
            <person name="Nishiyama T."/>
            <person name="Perroud P.-F."/>
            <person name="Lindquist E."/>
            <person name="Kamisugi Y."/>
            <person name="Tanahashi T."/>
            <person name="Sakakibara K."/>
            <person name="Fujita T."/>
            <person name="Oishi K."/>
            <person name="Shin-I T."/>
            <person name="Kuroki Y."/>
            <person name="Toyoda A."/>
            <person name="Suzuki Y."/>
            <person name="Hashimoto A."/>
            <person name="Yamaguchi K."/>
            <person name="Sugano A."/>
            <person name="Kohara Y."/>
            <person name="Fujiyama A."/>
            <person name="Anterola A."/>
            <person name="Aoki S."/>
            <person name="Ashton N."/>
            <person name="Barbazuk W.B."/>
            <person name="Barker E."/>
            <person name="Bennetzen J."/>
            <person name="Bezanilla M."/>
            <person name="Blankenship R."/>
            <person name="Cho S.H."/>
            <person name="Dutcher S."/>
            <person name="Estelle M."/>
            <person name="Fawcett J.A."/>
            <person name="Gundlach H."/>
            <person name="Hanada K."/>
            <person name="Heyl A."/>
            <person name="Hicks K.A."/>
            <person name="Hugh J."/>
            <person name="Lohr M."/>
            <person name="Mayer K."/>
            <person name="Melkozernov A."/>
            <person name="Murata T."/>
            <person name="Nelson D."/>
            <person name="Pils B."/>
            <person name="Prigge M."/>
            <person name="Reiss B."/>
            <person name="Renner T."/>
            <person name="Rombauts S."/>
            <person name="Rushton P."/>
            <person name="Sanderfoot A."/>
            <person name="Schween G."/>
            <person name="Shiu S.-H."/>
            <person name="Stueber K."/>
            <person name="Theodoulou F.L."/>
            <person name="Tu H."/>
            <person name="Van de Peer Y."/>
            <person name="Verrier P.J."/>
            <person name="Waters E."/>
            <person name="Wood A."/>
            <person name="Yang L."/>
            <person name="Cove D."/>
            <person name="Cuming A."/>
            <person name="Hasebe M."/>
            <person name="Lucas S."/>
            <person name="Mishler D.B."/>
            <person name="Reski R."/>
            <person name="Grigoriev I."/>
            <person name="Quatrano R.S."/>
            <person name="Boore J.L."/>
        </authorList>
    </citation>
    <scope>NUCLEOTIDE SEQUENCE [LARGE SCALE GENOMIC DNA]</scope>
    <source>
        <strain evidence="8 9">cv. Gransden 2004</strain>
    </source>
</reference>
<dbReference type="FunCoup" id="A0A2K1L7K1">
    <property type="interactions" value="3381"/>
</dbReference>
<dbReference type="RefSeq" id="XP_024384415.1">
    <property type="nucleotide sequence ID" value="XM_024528647.2"/>
</dbReference>
<evidence type="ECO:0000256" key="1">
    <source>
        <dbReference type="ARBA" id="ARBA00006432"/>
    </source>
</evidence>
<dbReference type="Pfam" id="PF00501">
    <property type="entry name" value="AMP-binding"/>
    <property type="match status" value="1"/>
</dbReference>
<dbReference type="FunFam" id="3.40.50.12780:FF:000003">
    <property type="entry name" value="Long-chain-fatty-acid--CoA ligase FadD"/>
    <property type="match status" value="1"/>
</dbReference>
<dbReference type="InterPro" id="IPR042099">
    <property type="entry name" value="ANL_N_sf"/>
</dbReference>
<evidence type="ECO:0000313" key="9">
    <source>
        <dbReference type="Proteomes" id="UP000006727"/>
    </source>
</evidence>
<organism evidence="7">
    <name type="scientific">Physcomitrium patens</name>
    <name type="common">Spreading-leaved earth moss</name>
    <name type="synonym">Physcomitrella patens</name>
    <dbReference type="NCBI Taxonomy" id="3218"/>
    <lineage>
        <taxon>Eukaryota</taxon>
        <taxon>Viridiplantae</taxon>
        <taxon>Streptophyta</taxon>
        <taxon>Embryophyta</taxon>
        <taxon>Bryophyta</taxon>
        <taxon>Bryophytina</taxon>
        <taxon>Bryopsida</taxon>
        <taxon>Funariidae</taxon>
        <taxon>Funariales</taxon>
        <taxon>Funariaceae</taxon>
        <taxon>Physcomitrium</taxon>
    </lineage>
</organism>
<keyword evidence="4" id="KW-0067">ATP-binding</keyword>